<reference evidence="2 3" key="1">
    <citation type="submission" date="2016-10" db="EMBL/GenBank/DDBJ databases">
        <authorList>
            <person name="de Groot N.N."/>
        </authorList>
    </citation>
    <scope>NUCLEOTIDE SEQUENCE [LARGE SCALE GENOMIC DNA]</scope>
    <source>
        <strain evidence="2 3">DSM 23042</strain>
    </source>
</reference>
<evidence type="ECO:0000313" key="2">
    <source>
        <dbReference type="EMBL" id="SES33728.1"/>
    </source>
</evidence>
<accession>A0A1H9WIM3</accession>
<evidence type="ECO:0000256" key="1">
    <source>
        <dbReference type="SAM" id="Phobius"/>
    </source>
</evidence>
<dbReference type="Proteomes" id="UP000198885">
    <property type="component" value="Unassembled WGS sequence"/>
</dbReference>
<organism evidence="2 3">
    <name type="scientific">Tranquillimonas rosea</name>
    <dbReference type="NCBI Taxonomy" id="641238"/>
    <lineage>
        <taxon>Bacteria</taxon>
        <taxon>Pseudomonadati</taxon>
        <taxon>Pseudomonadota</taxon>
        <taxon>Alphaproteobacteria</taxon>
        <taxon>Rhodobacterales</taxon>
        <taxon>Roseobacteraceae</taxon>
        <taxon>Tranquillimonas</taxon>
    </lineage>
</organism>
<name>A0A1H9WIM3_9RHOB</name>
<evidence type="ECO:0000313" key="3">
    <source>
        <dbReference type="Proteomes" id="UP000198885"/>
    </source>
</evidence>
<proteinExistence type="predicted"/>
<keyword evidence="3" id="KW-1185">Reference proteome</keyword>
<feature type="transmembrane region" description="Helical" evidence="1">
    <location>
        <begin position="24"/>
        <end position="45"/>
    </location>
</feature>
<keyword evidence="1" id="KW-0812">Transmembrane</keyword>
<dbReference type="EMBL" id="FOGU01000011">
    <property type="protein sequence ID" value="SES33728.1"/>
    <property type="molecule type" value="Genomic_DNA"/>
</dbReference>
<dbReference type="AlphaFoldDB" id="A0A1H9WIM3"/>
<sequence length="47" mass="5467">MPNMRNTIARMWDDLNPKEPSPYYLVKLMSVIIGAFAFGLIVHFLRV</sequence>
<protein>
    <submittedName>
        <fullName evidence="2">Uncharacterized protein</fullName>
    </submittedName>
</protein>
<keyword evidence="1" id="KW-0472">Membrane</keyword>
<keyword evidence="1" id="KW-1133">Transmembrane helix</keyword>
<dbReference type="RefSeq" id="WP_177190495.1">
    <property type="nucleotide sequence ID" value="NZ_FOGU01000011.1"/>
</dbReference>
<gene>
    <name evidence="2" type="ORF">SAMN04490244_11116</name>
</gene>